<dbReference type="EMBL" id="JXUW01000026">
    <property type="protein sequence ID" value="KJE75900.1"/>
    <property type="molecule type" value="Genomic_DNA"/>
</dbReference>
<comment type="similarity">
    <text evidence="1">Belongs to the glycosyltransferase 2 family.</text>
</comment>
<proteinExistence type="inferred from homology"/>
<dbReference type="CDD" id="cd06442">
    <property type="entry name" value="DPM1_like"/>
    <property type="match status" value="1"/>
</dbReference>
<name>A0A0D8FRK5_9ACTN</name>
<dbReference type="FunFam" id="3.90.550.10:FF:000122">
    <property type="entry name" value="Dolichol-phosphate mannosyltransferase subunit 1"/>
    <property type="match status" value="1"/>
</dbReference>
<dbReference type="PANTHER" id="PTHR43398">
    <property type="entry name" value="DOLICHOL-PHOSPHATE MANNOSYLTRANSFERASE SUBUNIT 1"/>
    <property type="match status" value="1"/>
</dbReference>
<evidence type="ECO:0000256" key="1">
    <source>
        <dbReference type="ARBA" id="ARBA00006739"/>
    </source>
</evidence>
<dbReference type="Pfam" id="PF00535">
    <property type="entry name" value="Glycos_transf_2"/>
    <property type="match status" value="1"/>
</dbReference>
<sequence>MGRTASEHPWVIVPTYNEASNVVDIVYAVREAVPSSTVLVVDDSSPDGTADLVEKVGVDDPHVRVLRRPEKDGLGAAYRAGFHEALVSGASAVVEIDADFSHDPKLIPELLNGLDAGAGLAIGSRYVAGGSSEGLPMPRLLISRLGNLYASAMLGISVRDATAGFRAYDSEVLKLINLDEIRADGYGFQVEMAYLVSQLGFRVIEVPITFHDRRSGSSKMSSHIVIEAMMLCTVWGIGRRFRWLRQGSRQDRLIDQLEKLIRINR</sequence>
<reference evidence="5 6" key="1">
    <citation type="submission" date="2015-01" db="EMBL/GenBank/DDBJ databases">
        <title>Draft genome of the acidophilic iron oxidizer Ferrimicrobium acidiphilum strain T23.</title>
        <authorList>
            <person name="Poehlein A."/>
            <person name="Eisen S."/>
            <person name="Schloemann M."/>
            <person name="Johnson B.D."/>
            <person name="Daniel R."/>
            <person name="Muehling M."/>
        </authorList>
    </citation>
    <scope>NUCLEOTIDE SEQUENCE [LARGE SCALE GENOMIC DNA]</scope>
    <source>
        <strain evidence="5 6">T23</strain>
    </source>
</reference>
<dbReference type="eggNOG" id="COG1216">
    <property type="taxonomic scope" value="Bacteria"/>
</dbReference>
<gene>
    <name evidence="5" type="ORF">FEAC_23820</name>
</gene>
<dbReference type="RefSeq" id="WP_081901300.1">
    <property type="nucleotide sequence ID" value="NZ_JQKF01000074.1"/>
</dbReference>
<dbReference type="InterPro" id="IPR001173">
    <property type="entry name" value="Glyco_trans_2-like"/>
</dbReference>
<evidence type="ECO:0000313" key="5">
    <source>
        <dbReference type="EMBL" id="KJE75900.1"/>
    </source>
</evidence>
<dbReference type="AlphaFoldDB" id="A0A0D8FRK5"/>
<keyword evidence="3 5" id="KW-0808">Transferase</keyword>
<dbReference type="InterPro" id="IPR029044">
    <property type="entry name" value="Nucleotide-diphossugar_trans"/>
</dbReference>
<keyword evidence="2 5" id="KW-0328">Glycosyltransferase</keyword>
<dbReference type="SUPFAM" id="SSF53448">
    <property type="entry name" value="Nucleotide-diphospho-sugar transferases"/>
    <property type="match status" value="1"/>
</dbReference>
<dbReference type="GeneID" id="78373427"/>
<dbReference type="GO" id="GO:0016020">
    <property type="term" value="C:membrane"/>
    <property type="evidence" value="ECO:0007669"/>
    <property type="project" value="GOC"/>
</dbReference>
<keyword evidence="6" id="KW-1185">Reference proteome</keyword>
<evidence type="ECO:0000313" key="6">
    <source>
        <dbReference type="Proteomes" id="UP000032336"/>
    </source>
</evidence>
<protein>
    <submittedName>
        <fullName evidence="5">Undecaprenyl-phosphate mannosyltransferase</fullName>
        <ecNumber evidence="5">2.4.1.54</ecNumber>
    </submittedName>
</protein>
<dbReference type="GO" id="GO:0047267">
    <property type="term" value="F:undecaprenyl-phosphate mannosyltransferase activity"/>
    <property type="evidence" value="ECO:0007669"/>
    <property type="project" value="UniProtKB-EC"/>
</dbReference>
<dbReference type="GO" id="GO:0004582">
    <property type="term" value="F:dolichyl-phosphate beta-D-mannosyltransferase activity"/>
    <property type="evidence" value="ECO:0007669"/>
    <property type="project" value="InterPro"/>
</dbReference>
<evidence type="ECO:0000256" key="2">
    <source>
        <dbReference type="ARBA" id="ARBA00022676"/>
    </source>
</evidence>
<dbReference type="InterPro" id="IPR039528">
    <property type="entry name" value="DPM1-like"/>
</dbReference>
<dbReference type="PANTHER" id="PTHR43398:SF1">
    <property type="entry name" value="DOLICHOL-PHOSPHATE MANNOSYLTRANSFERASE SUBUNIT 1"/>
    <property type="match status" value="1"/>
</dbReference>
<organism evidence="5 6">
    <name type="scientific">Ferrimicrobium acidiphilum DSM 19497</name>
    <dbReference type="NCBI Taxonomy" id="1121877"/>
    <lineage>
        <taxon>Bacteria</taxon>
        <taxon>Bacillati</taxon>
        <taxon>Actinomycetota</taxon>
        <taxon>Acidimicrobiia</taxon>
        <taxon>Acidimicrobiales</taxon>
        <taxon>Acidimicrobiaceae</taxon>
        <taxon>Ferrimicrobium</taxon>
    </lineage>
</organism>
<dbReference type="Proteomes" id="UP000032336">
    <property type="component" value="Unassembled WGS sequence"/>
</dbReference>
<dbReference type="STRING" id="1121877.FEAC_23820"/>
<dbReference type="EC" id="2.4.1.54" evidence="5"/>
<evidence type="ECO:0000256" key="3">
    <source>
        <dbReference type="ARBA" id="ARBA00022679"/>
    </source>
</evidence>
<evidence type="ECO:0000259" key="4">
    <source>
        <dbReference type="Pfam" id="PF00535"/>
    </source>
</evidence>
<dbReference type="OrthoDB" id="9810303at2"/>
<dbReference type="GO" id="GO:0009247">
    <property type="term" value="P:glycolipid biosynthetic process"/>
    <property type="evidence" value="ECO:0007669"/>
    <property type="project" value="TreeGrafter"/>
</dbReference>
<comment type="caution">
    <text evidence="5">The sequence shown here is derived from an EMBL/GenBank/DDBJ whole genome shotgun (WGS) entry which is preliminary data.</text>
</comment>
<dbReference type="PATRIC" id="fig|1121877.4.peg.2650"/>
<dbReference type="Gene3D" id="3.90.550.10">
    <property type="entry name" value="Spore Coat Polysaccharide Biosynthesis Protein SpsA, Chain A"/>
    <property type="match status" value="1"/>
</dbReference>
<feature type="domain" description="Glycosyltransferase 2-like" evidence="4">
    <location>
        <begin position="11"/>
        <end position="174"/>
    </location>
</feature>
<accession>A0A0D8FRK5</accession>